<comment type="caution">
    <text evidence="2">The sequence shown here is derived from an EMBL/GenBank/DDBJ whole genome shotgun (WGS) entry which is preliminary data.</text>
</comment>
<reference evidence="2 3" key="1">
    <citation type="submission" date="2019-07" db="EMBL/GenBank/DDBJ databases">
        <title>De Novo Assembly of kiwifruit Actinidia rufa.</title>
        <authorList>
            <person name="Sugita-Konishi S."/>
            <person name="Sato K."/>
            <person name="Mori E."/>
            <person name="Abe Y."/>
            <person name="Kisaki G."/>
            <person name="Hamano K."/>
            <person name="Suezawa K."/>
            <person name="Otani M."/>
            <person name="Fukuda T."/>
            <person name="Manabe T."/>
            <person name="Gomi K."/>
            <person name="Tabuchi M."/>
            <person name="Akimitsu K."/>
            <person name="Kataoka I."/>
        </authorList>
    </citation>
    <scope>NUCLEOTIDE SEQUENCE [LARGE SCALE GENOMIC DNA]</scope>
    <source>
        <strain evidence="3">cv. Fuchu</strain>
    </source>
</reference>
<dbReference type="Proteomes" id="UP000585474">
    <property type="component" value="Unassembled WGS sequence"/>
</dbReference>
<name>A0A7J0EDP3_9ERIC</name>
<gene>
    <name evidence="2" type="ORF">Acr_03g0013720</name>
</gene>
<sequence>MECKKEKGRGVSEGREVVIEGTIFDYLIIQRKVDEILDPVIKNLGYHLELGSTSDGEAANDFGFLKSDYEVQSRLESYLADGSNGQRILVATRMTICKMAIRRAKGRLLVSGDLLWLQLVWKMMGCIMKRGERRKGKTKQRAMEFEVLITGGDGGVLLLNSCIGINHWTLIAVGLASSTCRSLKVNFDAPLSKSCAGGRNVVVRQHKEEVQENPAGGPSTSTCAAADLDSEDDVPDLDDDDDELDMDELNELEASLSRTSIQIKEPGIETSS</sequence>
<proteinExistence type="predicted"/>
<evidence type="ECO:0000313" key="2">
    <source>
        <dbReference type="EMBL" id="GFY84598.1"/>
    </source>
</evidence>
<organism evidence="2 3">
    <name type="scientific">Actinidia rufa</name>
    <dbReference type="NCBI Taxonomy" id="165716"/>
    <lineage>
        <taxon>Eukaryota</taxon>
        <taxon>Viridiplantae</taxon>
        <taxon>Streptophyta</taxon>
        <taxon>Embryophyta</taxon>
        <taxon>Tracheophyta</taxon>
        <taxon>Spermatophyta</taxon>
        <taxon>Magnoliopsida</taxon>
        <taxon>eudicotyledons</taxon>
        <taxon>Gunneridae</taxon>
        <taxon>Pentapetalae</taxon>
        <taxon>asterids</taxon>
        <taxon>Ericales</taxon>
        <taxon>Actinidiaceae</taxon>
        <taxon>Actinidia</taxon>
    </lineage>
</organism>
<accession>A0A7J0EDP3</accession>
<keyword evidence="3" id="KW-1185">Reference proteome</keyword>
<evidence type="ECO:0000256" key="1">
    <source>
        <dbReference type="SAM" id="MobiDB-lite"/>
    </source>
</evidence>
<evidence type="ECO:0000313" key="3">
    <source>
        <dbReference type="Proteomes" id="UP000585474"/>
    </source>
</evidence>
<feature type="compositionally biased region" description="Acidic residues" evidence="1">
    <location>
        <begin position="228"/>
        <end position="246"/>
    </location>
</feature>
<dbReference type="EMBL" id="BJWL01000003">
    <property type="protein sequence ID" value="GFY84598.1"/>
    <property type="molecule type" value="Genomic_DNA"/>
</dbReference>
<dbReference type="AlphaFoldDB" id="A0A7J0EDP3"/>
<protein>
    <submittedName>
        <fullName evidence="2">Uncharacterized protein</fullName>
    </submittedName>
</protein>
<feature type="region of interest" description="Disordered" evidence="1">
    <location>
        <begin position="208"/>
        <end position="246"/>
    </location>
</feature>